<comment type="caution">
    <text evidence="2">The sequence shown here is derived from an EMBL/GenBank/DDBJ whole genome shotgun (WGS) entry which is preliminary data.</text>
</comment>
<keyword evidence="3" id="KW-1185">Reference proteome</keyword>
<protein>
    <submittedName>
        <fullName evidence="2">Uncharacterized protein</fullName>
    </submittedName>
</protein>
<reference evidence="2 3" key="1">
    <citation type="journal article" date="2016" name="Sci. Rep.">
        <title>Metabolic traits of an uncultured archaeal lineage -MSBL1- from brine pools of the Red Sea.</title>
        <authorList>
            <person name="Mwirichia R."/>
            <person name="Alam I."/>
            <person name="Rashid M."/>
            <person name="Vinu M."/>
            <person name="Ba-Alawi W."/>
            <person name="Anthony Kamau A."/>
            <person name="Kamanda Ngugi D."/>
            <person name="Goker M."/>
            <person name="Klenk H.P."/>
            <person name="Bajic V."/>
            <person name="Stingl U."/>
        </authorList>
    </citation>
    <scope>NUCLEOTIDE SEQUENCE [LARGE SCALE GENOMIC DNA]</scope>
    <source>
        <strain evidence="2">SCGC-AAA259B11</strain>
    </source>
</reference>
<name>A0A133U5D5_9EURY</name>
<feature type="compositionally biased region" description="Basic and acidic residues" evidence="1">
    <location>
        <begin position="30"/>
        <end position="44"/>
    </location>
</feature>
<feature type="region of interest" description="Disordered" evidence="1">
    <location>
        <begin position="1"/>
        <end position="59"/>
    </location>
</feature>
<evidence type="ECO:0000256" key="1">
    <source>
        <dbReference type="SAM" id="MobiDB-lite"/>
    </source>
</evidence>
<dbReference type="EMBL" id="LHXK01000038">
    <property type="protein sequence ID" value="KXA89403.1"/>
    <property type="molecule type" value="Genomic_DNA"/>
</dbReference>
<organism evidence="2 3">
    <name type="scientific">candidate division MSBL1 archaeon SCGC-AAA259B11</name>
    <dbReference type="NCBI Taxonomy" id="1698260"/>
    <lineage>
        <taxon>Archaea</taxon>
        <taxon>Methanobacteriati</taxon>
        <taxon>Methanobacteriota</taxon>
        <taxon>candidate division MSBL1</taxon>
    </lineage>
</organism>
<evidence type="ECO:0000313" key="3">
    <source>
        <dbReference type="Proteomes" id="UP000070184"/>
    </source>
</evidence>
<dbReference type="Proteomes" id="UP000070184">
    <property type="component" value="Unassembled WGS sequence"/>
</dbReference>
<sequence length="59" mass="6185">MQAKGNVLTRSATGERKKRLLGSACVLREGNGEKGENTEGETGKNGENGEMGDPPTVHS</sequence>
<gene>
    <name evidence="2" type="ORF">AKJ61_02990</name>
</gene>
<proteinExistence type="predicted"/>
<accession>A0A133U5D5</accession>
<evidence type="ECO:0000313" key="2">
    <source>
        <dbReference type="EMBL" id="KXA89403.1"/>
    </source>
</evidence>
<dbReference type="AlphaFoldDB" id="A0A133U5D5"/>